<feature type="domain" description="Pentraxin (PTX)" evidence="5">
    <location>
        <begin position="311"/>
        <end position="515"/>
    </location>
</feature>
<evidence type="ECO:0000256" key="2">
    <source>
        <dbReference type="ARBA" id="ARBA00022694"/>
    </source>
</evidence>
<evidence type="ECO:0000256" key="4">
    <source>
        <dbReference type="SAM" id="Coils"/>
    </source>
</evidence>
<dbReference type="InterPro" id="IPR020097">
    <property type="entry name" value="PsdUridine_synth_TruA_a/b_dom"/>
</dbReference>
<dbReference type="InterPro" id="IPR020094">
    <property type="entry name" value="TruA/RsuA/RluB/E/F_N"/>
</dbReference>
<dbReference type="Gene3D" id="2.60.120.200">
    <property type="match status" value="1"/>
</dbReference>
<protein>
    <submittedName>
        <fullName evidence="7">Uncharacterized protein LOC100369044</fullName>
    </submittedName>
</protein>
<keyword evidence="4" id="KW-0175">Coiled coil</keyword>
<dbReference type="InterPro" id="IPR020095">
    <property type="entry name" value="PsdUridine_synth_TruA_C"/>
</dbReference>
<accession>A0ABM0GU13</accession>
<dbReference type="Gene3D" id="3.30.70.660">
    <property type="entry name" value="Pseudouridine synthase I, catalytic domain, C-terminal subdomain"/>
    <property type="match status" value="1"/>
</dbReference>
<dbReference type="PANTHER" id="PTHR11142">
    <property type="entry name" value="PSEUDOURIDYLATE SYNTHASE"/>
    <property type="match status" value="1"/>
</dbReference>
<keyword evidence="3" id="KW-0413">Isomerase</keyword>
<evidence type="ECO:0000313" key="7">
    <source>
        <dbReference type="RefSeq" id="XP_002737344.1"/>
    </source>
</evidence>
<gene>
    <name evidence="7" type="primary">LOC100369044</name>
</gene>
<dbReference type="InterPro" id="IPR020103">
    <property type="entry name" value="PsdUridine_synth_cat_dom_sf"/>
</dbReference>
<evidence type="ECO:0000259" key="5">
    <source>
        <dbReference type="SMART" id="SM00159"/>
    </source>
</evidence>
<comment type="similarity">
    <text evidence="1">Belongs to the tRNA pseudouridine synthase TruA family.</text>
</comment>
<sequence length="520" mass="59103">MCRYLLYISYLGTNFRGVVQTNSTSPTVQRVIEGALHTLKPQEAAKLYFSSRTDAGVHALNNTAHVDFVRRNNQQPFSGEVLKTILNNKLLIAQQDIRINDVKKVPDEFHARFQAKGRTYVYRIASNWNCALNHIPLFENHRCWMVSYRLDIEKMKQACEVFIGTHDFAAFRSKNNKNVHKSTVRTIDSINIRKSHGILQHLSPCETDARIEYYEIEFKAKSFLYKQRCIDDNECAYTFLLPRGDSVDMCPNMADTVIRMTEIESENEQLKKQISSLELAYQKKIDTIVREVDELKKVCSLICQNNSNINDTNEESKNFIFNGNSSVVIEPTEPIPMMMDLTLCVWVKTNSEIVYGGHTVLLHYQAEIPSVSGYYHGLTLFLNSVGQYHNMGSTVFGTHTIPDDGSWHHVCLAMHGGDYMTDVGVYVDGARNPGQLSITSRVLYRGGVIYIGYKPDGAHAFIGKLTQVNMWDRHLEFGEFVELVTSCEGNGNIVSWSNIINEGRYTVNNAEEDVSDICPK</sequence>
<evidence type="ECO:0000256" key="3">
    <source>
        <dbReference type="ARBA" id="ARBA00023235"/>
    </source>
</evidence>
<reference evidence="7" key="1">
    <citation type="submission" date="2025-08" db="UniProtKB">
        <authorList>
            <consortium name="RefSeq"/>
        </authorList>
    </citation>
    <scope>IDENTIFICATION</scope>
    <source>
        <tissue evidence="7">Testes</tissue>
    </source>
</reference>
<dbReference type="SMART" id="SM00159">
    <property type="entry name" value="PTX"/>
    <property type="match status" value="1"/>
</dbReference>
<dbReference type="RefSeq" id="XP_002737344.1">
    <property type="nucleotide sequence ID" value="XM_002737298.2"/>
</dbReference>
<dbReference type="Gene3D" id="3.30.70.580">
    <property type="entry name" value="Pseudouridine synthase I, catalytic domain, N-terminal subdomain"/>
    <property type="match status" value="1"/>
</dbReference>
<dbReference type="InterPro" id="IPR001759">
    <property type="entry name" value="PTX_dom"/>
</dbReference>
<organism evidence="6 7">
    <name type="scientific">Saccoglossus kowalevskii</name>
    <name type="common">Acorn worm</name>
    <dbReference type="NCBI Taxonomy" id="10224"/>
    <lineage>
        <taxon>Eukaryota</taxon>
        <taxon>Metazoa</taxon>
        <taxon>Hemichordata</taxon>
        <taxon>Enteropneusta</taxon>
        <taxon>Harrimaniidae</taxon>
        <taxon>Saccoglossus</taxon>
    </lineage>
</organism>
<keyword evidence="6" id="KW-1185">Reference proteome</keyword>
<dbReference type="InterPro" id="IPR013320">
    <property type="entry name" value="ConA-like_dom_sf"/>
</dbReference>
<dbReference type="SUPFAM" id="SSF55120">
    <property type="entry name" value="Pseudouridine synthase"/>
    <property type="match status" value="1"/>
</dbReference>
<evidence type="ECO:0000256" key="1">
    <source>
        <dbReference type="ARBA" id="ARBA00009375"/>
    </source>
</evidence>
<dbReference type="PANTHER" id="PTHR11142:SF0">
    <property type="entry name" value="TRNA PSEUDOURIDINE SYNTHASE-LIKE 1"/>
    <property type="match status" value="1"/>
</dbReference>
<dbReference type="SUPFAM" id="SSF49899">
    <property type="entry name" value="Concanavalin A-like lectins/glucanases"/>
    <property type="match status" value="1"/>
</dbReference>
<keyword evidence="2" id="KW-0819">tRNA processing</keyword>
<name>A0ABM0GU13_SACKO</name>
<dbReference type="Proteomes" id="UP000694865">
    <property type="component" value="Unplaced"/>
</dbReference>
<dbReference type="Pfam" id="PF01416">
    <property type="entry name" value="PseudoU_synth_1"/>
    <property type="match status" value="2"/>
</dbReference>
<dbReference type="InterPro" id="IPR001406">
    <property type="entry name" value="PsdUridine_synth_TruA"/>
</dbReference>
<dbReference type="Pfam" id="PF13385">
    <property type="entry name" value="Laminin_G_3"/>
    <property type="match status" value="1"/>
</dbReference>
<evidence type="ECO:0000313" key="6">
    <source>
        <dbReference type="Proteomes" id="UP000694865"/>
    </source>
</evidence>
<dbReference type="GeneID" id="100369044"/>
<feature type="coiled-coil region" evidence="4">
    <location>
        <begin position="253"/>
        <end position="287"/>
    </location>
</feature>
<proteinExistence type="inferred from homology"/>